<protein>
    <submittedName>
        <fullName evidence="1">Uncharacterized protein</fullName>
    </submittedName>
</protein>
<evidence type="ECO:0000313" key="3">
    <source>
        <dbReference type="Proteomes" id="UP000240931"/>
    </source>
</evidence>
<gene>
    <name evidence="1" type="primary">g053</name>
</gene>
<dbReference type="EMBL" id="LR596615">
    <property type="protein sequence ID" value="VUE36099.1"/>
    <property type="molecule type" value="Genomic_DNA"/>
</dbReference>
<dbReference type="KEGG" id="vg:40100471"/>
<reference evidence="2 4" key="3">
    <citation type="submission" date="2019-06" db="EMBL/GenBank/DDBJ databases">
        <authorList>
            <person name="Bower L."/>
            <person name="Leinonen R."/>
        </authorList>
    </citation>
    <scope>NUCLEOTIDE SEQUENCE [LARGE SCALE GENOMIC DNA]</scope>
</reference>
<evidence type="ECO:0000313" key="1">
    <source>
        <dbReference type="EMBL" id="SOK58330.1"/>
    </source>
</evidence>
<reference evidence="3" key="1">
    <citation type="submission" date="2017-10" db="EMBL/GenBank/DDBJ databases">
        <authorList>
            <person name="Skurnik M."/>
        </authorList>
    </citation>
    <scope>NUCLEOTIDE SEQUENCE [LARGE SCALE GENOMIC DNA]</scope>
</reference>
<reference evidence="1" key="2">
    <citation type="submission" date="2017-10" db="EMBL/GenBank/DDBJ databases">
        <authorList>
            <person name="Banno H."/>
            <person name="Chua N.-H."/>
        </authorList>
    </citation>
    <scope>NUCLEOTIDE SEQUENCE [LARGE SCALE GENOMIC DNA]</scope>
</reference>
<dbReference type="Proteomes" id="UP000317227">
    <property type="component" value="Segment"/>
</dbReference>
<dbReference type="EMBL" id="LT960551">
    <property type="protein sequence ID" value="SOK58330.1"/>
    <property type="molecule type" value="Genomic_DNA"/>
</dbReference>
<evidence type="ECO:0000313" key="2">
    <source>
        <dbReference type="EMBL" id="VUE36099.1"/>
    </source>
</evidence>
<proteinExistence type="predicted"/>
<sequence length="191" mass="22625">MSSLMTKTFAKYLRLGITPRPVRGNWKDGDYMYSIYHDEVQYAIDDMGDYEIDLDIEHILECLNARETIIDRNHVIVRELYEHFMSVFDTDIWVRVGIGMQLSVVFGSVHGEFATFMMDFVDMDKFNQIVAEIREKILSETDKEPEILPSEYYTLILHNREDIKLLDGYFNSKVHVYFMDEFEDDDDDDDQ</sequence>
<dbReference type="RefSeq" id="YP_009623663.1">
    <property type="nucleotide sequence ID" value="NC_042116.1"/>
</dbReference>
<dbReference type="GeneID" id="40100471"/>
<name>A0A2C9CWY3_9CAUD</name>
<dbReference type="OrthoDB" id="16860at10239"/>
<keyword evidence="3" id="KW-1185">Reference proteome</keyword>
<evidence type="ECO:0000313" key="4">
    <source>
        <dbReference type="Proteomes" id="UP000317227"/>
    </source>
</evidence>
<organism evidence="1 3">
    <name type="scientific">Yersinia phage fHe-Yen9-04</name>
    <dbReference type="NCBI Taxonomy" id="2052742"/>
    <lineage>
        <taxon>Viruses</taxon>
        <taxon>Duplodnaviria</taxon>
        <taxon>Heunggongvirae</taxon>
        <taxon>Uroviricota</taxon>
        <taxon>Caudoviricetes</taxon>
        <taxon>Eneladusvirus</taxon>
        <taxon>Eneladusvirus Yen904</taxon>
    </lineage>
</organism>
<dbReference type="Proteomes" id="UP000240931">
    <property type="component" value="Segment"/>
</dbReference>
<accession>A0A2C9CWY3</accession>